<name>A0A6S6SRQ3_9BACT</name>
<dbReference type="InterPro" id="IPR006860">
    <property type="entry name" value="FecR"/>
</dbReference>
<dbReference type="PANTHER" id="PTHR30273">
    <property type="entry name" value="PERIPLASMIC SIGNAL SENSOR AND SIGMA FACTOR ACTIVATOR FECR-RELATED"/>
    <property type="match status" value="1"/>
</dbReference>
<proteinExistence type="predicted"/>
<dbReference type="Gene3D" id="3.55.50.30">
    <property type="match status" value="1"/>
</dbReference>
<dbReference type="Gene3D" id="2.60.120.1440">
    <property type="match status" value="1"/>
</dbReference>
<feature type="domain" description="Protein FecR C-terminal" evidence="3">
    <location>
        <begin position="259"/>
        <end position="328"/>
    </location>
</feature>
<evidence type="ECO:0000259" key="2">
    <source>
        <dbReference type="Pfam" id="PF04773"/>
    </source>
</evidence>
<accession>A0A6S6SRQ3</accession>
<dbReference type="GO" id="GO:0016989">
    <property type="term" value="F:sigma factor antagonist activity"/>
    <property type="evidence" value="ECO:0007669"/>
    <property type="project" value="TreeGrafter"/>
</dbReference>
<sequence>MNSNNNKYLTLLSKVLTKGASLEEKEQLEQWTNEDSTQKAFVEETTKVWNLSKNYAEELPLDMNKAWAKFEAKLETKKAKPTLLRSLTSYWKAAAIIGLVATSLIWFATQNVAEAIPVLAMVETGAEEQKELTLPDGSLVLLNENSRLTYAKDFSVREVRLEGEAFFEVTKQNGQSFEIKTQTTKTRVLGTSFNVRAYAKTPVEVAVITGKVAVESIEEGTNASVILLPNEGVVYDAIANTMEKNKQTSPNSLAWKTQELVFDNMALENVIETLERYFEVEIDSDAKILNCHYTGTFKEPKLDEVFKTIAFTFPTDLDIKKVDGKYILVGEGCE</sequence>
<dbReference type="Pfam" id="PF16344">
    <property type="entry name" value="FecR_C"/>
    <property type="match status" value="1"/>
</dbReference>
<gene>
    <name evidence="4" type="ORF">HELGO_WM39489</name>
</gene>
<dbReference type="Pfam" id="PF04773">
    <property type="entry name" value="FecR"/>
    <property type="match status" value="1"/>
</dbReference>
<evidence type="ECO:0000259" key="3">
    <source>
        <dbReference type="Pfam" id="PF16344"/>
    </source>
</evidence>
<keyword evidence="1" id="KW-1133">Transmembrane helix</keyword>
<reference evidence="4" key="1">
    <citation type="submission" date="2020-01" db="EMBL/GenBank/DDBJ databases">
        <authorList>
            <person name="Meier V. D."/>
            <person name="Meier V D."/>
        </authorList>
    </citation>
    <scope>NUCLEOTIDE SEQUENCE</scope>
    <source>
        <strain evidence="4">HLG_WM_MAG_10</strain>
    </source>
</reference>
<evidence type="ECO:0000313" key="4">
    <source>
        <dbReference type="EMBL" id="CAA6813159.1"/>
    </source>
</evidence>
<dbReference type="PANTHER" id="PTHR30273:SF2">
    <property type="entry name" value="PROTEIN FECR"/>
    <property type="match status" value="1"/>
</dbReference>
<organism evidence="4">
    <name type="scientific">uncultured Aureispira sp</name>
    <dbReference type="NCBI Taxonomy" id="1331704"/>
    <lineage>
        <taxon>Bacteria</taxon>
        <taxon>Pseudomonadati</taxon>
        <taxon>Bacteroidota</taxon>
        <taxon>Saprospiria</taxon>
        <taxon>Saprospirales</taxon>
        <taxon>Saprospiraceae</taxon>
        <taxon>Aureispira</taxon>
        <taxon>environmental samples</taxon>
    </lineage>
</organism>
<dbReference type="InterPro" id="IPR012373">
    <property type="entry name" value="Ferrdict_sens_TM"/>
</dbReference>
<feature type="transmembrane region" description="Helical" evidence="1">
    <location>
        <begin position="90"/>
        <end position="108"/>
    </location>
</feature>
<evidence type="ECO:0008006" key="5">
    <source>
        <dbReference type="Google" id="ProtNLM"/>
    </source>
</evidence>
<keyword evidence="1" id="KW-0812">Transmembrane</keyword>
<keyword evidence="1" id="KW-0472">Membrane</keyword>
<dbReference type="PIRSF" id="PIRSF018266">
    <property type="entry name" value="FecR"/>
    <property type="match status" value="1"/>
</dbReference>
<evidence type="ECO:0000256" key="1">
    <source>
        <dbReference type="SAM" id="Phobius"/>
    </source>
</evidence>
<dbReference type="AlphaFoldDB" id="A0A6S6SRQ3"/>
<protein>
    <recommendedName>
        <fullName evidence="5">Anti-sigma factor</fullName>
    </recommendedName>
</protein>
<dbReference type="InterPro" id="IPR032508">
    <property type="entry name" value="FecR_C"/>
</dbReference>
<feature type="domain" description="FecR protein" evidence="2">
    <location>
        <begin position="122"/>
        <end position="212"/>
    </location>
</feature>
<dbReference type="EMBL" id="CACVAQ010000196">
    <property type="protein sequence ID" value="CAA6813159.1"/>
    <property type="molecule type" value="Genomic_DNA"/>
</dbReference>